<dbReference type="Proteomes" id="UP000499080">
    <property type="component" value="Unassembled WGS sequence"/>
</dbReference>
<evidence type="ECO:0000313" key="2">
    <source>
        <dbReference type="Proteomes" id="UP000499080"/>
    </source>
</evidence>
<sequence>MLLLHSSTCRQSFTPLSTKFTEDPVLAQSSETLWQILSKIWPSGVHLQAFEDEFVFLIEASTKAKVKTLENEALSEFRALLNISGAYSTTSTASLQVIEGTLPLHIEAQMESILVSAGRLKRDCSWEVQISLATAINTQNPHFKFTLQTST</sequence>
<comment type="caution">
    <text evidence="1">The sequence shown here is derived from an EMBL/GenBank/DDBJ whole genome shotgun (WGS) entry which is preliminary data.</text>
</comment>
<accession>A0A4Y2BYY2</accession>
<name>A0A4Y2BYY2_ARAVE</name>
<dbReference type="OrthoDB" id="5419617at2759"/>
<gene>
    <name evidence="1" type="ORF">AVEN_170526_1</name>
</gene>
<organism evidence="1 2">
    <name type="scientific">Araneus ventricosus</name>
    <name type="common">Orbweaver spider</name>
    <name type="synonym">Epeira ventricosa</name>
    <dbReference type="NCBI Taxonomy" id="182803"/>
    <lineage>
        <taxon>Eukaryota</taxon>
        <taxon>Metazoa</taxon>
        <taxon>Ecdysozoa</taxon>
        <taxon>Arthropoda</taxon>
        <taxon>Chelicerata</taxon>
        <taxon>Arachnida</taxon>
        <taxon>Araneae</taxon>
        <taxon>Araneomorphae</taxon>
        <taxon>Entelegynae</taxon>
        <taxon>Araneoidea</taxon>
        <taxon>Araneidae</taxon>
        <taxon>Araneus</taxon>
    </lineage>
</organism>
<dbReference type="EMBL" id="BGPR01000129">
    <property type="protein sequence ID" value="GBL97420.1"/>
    <property type="molecule type" value="Genomic_DNA"/>
</dbReference>
<protein>
    <submittedName>
        <fullName evidence="1">Uncharacterized protein</fullName>
    </submittedName>
</protein>
<keyword evidence="2" id="KW-1185">Reference proteome</keyword>
<reference evidence="1 2" key="1">
    <citation type="journal article" date="2019" name="Sci. Rep.">
        <title>Orb-weaving spider Araneus ventricosus genome elucidates the spidroin gene catalogue.</title>
        <authorList>
            <person name="Kono N."/>
            <person name="Nakamura H."/>
            <person name="Ohtoshi R."/>
            <person name="Moran D.A.P."/>
            <person name="Shinohara A."/>
            <person name="Yoshida Y."/>
            <person name="Fujiwara M."/>
            <person name="Mori M."/>
            <person name="Tomita M."/>
            <person name="Arakawa K."/>
        </authorList>
    </citation>
    <scope>NUCLEOTIDE SEQUENCE [LARGE SCALE GENOMIC DNA]</scope>
</reference>
<evidence type="ECO:0000313" key="1">
    <source>
        <dbReference type="EMBL" id="GBL97420.1"/>
    </source>
</evidence>
<proteinExistence type="predicted"/>
<dbReference type="AlphaFoldDB" id="A0A4Y2BYY2"/>